<dbReference type="EMBL" id="CP045890">
    <property type="protein sequence ID" value="QQP56929.1"/>
    <property type="molecule type" value="Genomic_DNA"/>
</dbReference>
<dbReference type="PANTHER" id="PTHR13383:SF11">
    <property type="entry name" value="RIBONUCLEASE H2 SUBUNIT B"/>
    <property type="match status" value="1"/>
</dbReference>
<dbReference type="OrthoDB" id="29098at2759"/>
<feature type="domain" description="Rnh202 triple barrel" evidence="1">
    <location>
        <begin position="21"/>
        <end position="88"/>
    </location>
</feature>
<dbReference type="GO" id="GO:0006401">
    <property type="term" value="P:RNA catabolic process"/>
    <property type="evidence" value="ECO:0007669"/>
    <property type="project" value="TreeGrafter"/>
</dbReference>
<proteinExistence type="predicted"/>
<evidence type="ECO:0000313" key="3">
    <source>
        <dbReference type="Proteomes" id="UP000595437"/>
    </source>
</evidence>
<evidence type="ECO:0000313" key="2">
    <source>
        <dbReference type="EMBL" id="QQP56929.1"/>
    </source>
</evidence>
<sequence>MPIKAEMEQNSVKDGKFSLIILPKGKDVQAKSLDIFSLEGPNHRNFLLLKGQDGDLRELRAYSDAHRAWFVGEVVESDGRLWMATPFDPVFLALPYLKERKKIPLDHLIPHEQITDSPLLK</sequence>
<dbReference type="AlphaFoldDB" id="A0A7T8QVT0"/>
<dbReference type="PANTHER" id="PTHR13383">
    <property type="entry name" value="RIBONUCLEASE H2 SUBUNIT B"/>
    <property type="match status" value="1"/>
</dbReference>
<name>A0A7T8QVT0_CALRO</name>
<organism evidence="2 3">
    <name type="scientific">Caligus rogercresseyi</name>
    <name type="common">Sea louse</name>
    <dbReference type="NCBI Taxonomy" id="217165"/>
    <lineage>
        <taxon>Eukaryota</taxon>
        <taxon>Metazoa</taxon>
        <taxon>Ecdysozoa</taxon>
        <taxon>Arthropoda</taxon>
        <taxon>Crustacea</taxon>
        <taxon>Multicrustacea</taxon>
        <taxon>Hexanauplia</taxon>
        <taxon>Copepoda</taxon>
        <taxon>Siphonostomatoida</taxon>
        <taxon>Caligidae</taxon>
        <taxon>Caligus</taxon>
    </lineage>
</organism>
<dbReference type="GO" id="GO:0005654">
    <property type="term" value="C:nucleoplasm"/>
    <property type="evidence" value="ECO:0007669"/>
    <property type="project" value="TreeGrafter"/>
</dbReference>
<gene>
    <name evidence="2" type="ORF">FKW44_001763</name>
</gene>
<dbReference type="Proteomes" id="UP000595437">
    <property type="component" value="Chromosome 1"/>
</dbReference>
<dbReference type="InterPro" id="IPR040456">
    <property type="entry name" value="RNase_H2_suB"/>
</dbReference>
<protein>
    <submittedName>
        <fullName evidence="2">Ribonuclease H2 subunit Blike</fullName>
    </submittedName>
</protein>
<dbReference type="Gene3D" id="2.20.25.530">
    <property type="match status" value="1"/>
</dbReference>
<dbReference type="GO" id="GO:0032299">
    <property type="term" value="C:ribonuclease H2 complex"/>
    <property type="evidence" value="ECO:0007669"/>
    <property type="project" value="InterPro"/>
</dbReference>
<keyword evidence="3" id="KW-1185">Reference proteome</keyword>
<reference evidence="3" key="1">
    <citation type="submission" date="2021-01" db="EMBL/GenBank/DDBJ databases">
        <title>Caligus Genome Assembly.</title>
        <authorList>
            <person name="Gallardo-Escarate C."/>
        </authorList>
    </citation>
    <scope>NUCLEOTIDE SEQUENCE [LARGE SCALE GENOMIC DNA]</scope>
</reference>
<dbReference type="Pfam" id="PF17745">
    <property type="entry name" value="Ydr279_N"/>
    <property type="match status" value="1"/>
</dbReference>
<feature type="non-terminal residue" evidence="2">
    <location>
        <position position="1"/>
    </location>
</feature>
<accession>A0A7T8QVT0</accession>
<dbReference type="InterPro" id="IPR041195">
    <property type="entry name" value="Rnh202_N"/>
</dbReference>
<evidence type="ECO:0000259" key="1">
    <source>
        <dbReference type="Pfam" id="PF17745"/>
    </source>
</evidence>